<accession>A0ABX6T6A9</accession>
<keyword evidence="2" id="KW-0614">Plasmid</keyword>
<evidence type="ECO:0000313" key="2">
    <source>
        <dbReference type="EMBL" id="QNP44550.1"/>
    </source>
</evidence>
<geneLocation type="plasmid" evidence="2 3">
    <name>p_unnamed1</name>
</geneLocation>
<reference evidence="2 3" key="1">
    <citation type="submission" date="2020-08" db="EMBL/GenBank/DDBJ databases">
        <title>Genome sequence of Sphingomonas daechungensis KACC 18115T.</title>
        <authorList>
            <person name="Hyun D.-W."/>
            <person name="Bae J.-W."/>
        </authorList>
    </citation>
    <scope>NUCLEOTIDE SEQUENCE [LARGE SCALE GENOMIC DNA]</scope>
    <source>
        <strain evidence="2 3">KACC 18115</strain>
        <plasmid evidence="2 3">p_unnamed1</plasmid>
    </source>
</reference>
<dbReference type="Proteomes" id="UP000516134">
    <property type="component" value="Plasmid p_unnamed1"/>
</dbReference>
<sequence length="102" mass="10967">MKIAFTTLPNRKDSRPLRRAPKRQWRLGEAIEEGTSGSGPNAATGINCVKQVLESTRAGQGKGLTHGTGQAFSIGQIGARDVGKITRIEALRRSQTLVAHQC</sequence>
<gene>
    <name evidence="2" type="ORF">H9L15_15755</name>
</gene>
<proteinExistence type="predicted"/>
<dbReference type="RefSeq" id="WP_187715971.1">
    <property type="nucleotide sequence ID" value="NZ_CP060781.1"/>
</dbReference>
<organism evidence="2 3">
    <name type="scientific">Sphingomonas daechungensis</name>
    <dbReference type="NCBI Taxonomy" id="1176646"/>
    <lineage>
        <taxon>Bacteria</taxon>
        <taxon>Pseudomonadati</taxon>
        <taxon>Pseudomonadota</taxon>
        <taxon>Alphaproteobacteria</taxon>
        <taxon>Sphingomonadales</taxon>
        <taxon>Sphingomonadaceae</taxon>
        <taxon>Sphingomonas</taxon>
    </lineage>
</organism>
<name>A0ABX6T6A9_9SPHN</name>
<dbReference type="EMBL" id="CP060781">
    <property type="protein sequence ID" value="QNP44550.1"/>
    <property type="molecule type" value="Genomic_DNA"/>
</dbReference>
<feature type="region of interest" description="Disordered" evidence="1">
    <location>
        <begin position="1"/>
        <end position="23"/>
    </location>
</feature>
<protein>
    <submittedName>
        <fullName evidence="2">Uncharacterized protein</fullName>
    </submittedName>
</protein>
<evidence type="ECO:0000256" key="1">
    <source>
        <dbReference type="SAM" id="MobiDB-lite"/>
    </source>
</evidence>
<keyword evidence="3" id="KW-1185">Reference proteome</keyword>
<evidence type="ECO:0000313" key="3">
    <source>
        <dbReference type="Proteomes" id="UP000516134"/>
    </source>
</evidence>